<evidence type="ECO:0000256" key="3">
    <source>
        <dbReference type="ARBA" id="ARBA00022490"/>
    </source>
</evidence>
<dbReference type="AlphaFoldDB" id="A0A507EG54"/>
<comment type="caution">
    <text evidence="8">The sequence shown here is derived from an EMBL/GenBank/DDBJ whole genome shotgun (WGS) entry which is preliminary data.</text>
</comment>
<dbReference type="GO" id="GO:0005786">
    <property type="term" value="C:signal recognition particle, endoplasmic reticulum targeting"/>
    <property type="evidence" value="ECO:0007669"/>
    <property type="project" value="UniProtKB-UniRule"/>
</dbReference>
<organism evidence="8 9">
    <name type="scientific">Powellomyces hirtus</name>
    <dbReference type="NCBI Taxonomy" id="109895"/>
    <lineage>
        <taxon>Eukaryota</taxon>
        <taxon>Fungi</taxon>
        <taxon>Fungi incertae sedis</taxon>
        <taxon>Chytridiomycota</taxon>
        <taxon>Chytridiomycota incertae sedis</taxon>
        <taxon>Chytridiomycetes</taxon>
        <taxon>Spizellomycetales</taxon>
        <taxon>Powellomycetaceae</taxon>
        <taxon>Powellomyces</taxon>
    </lineage>
</organism>
<keyword evidence="3 7" id="KW-0963">Cytoplasm</keyword>
<name>A0A507EG54_9FUNG</name>
<dbReference type="SUPFAM" id="SSF54762">
    <property type="entry name" value="Signal recognition particle alu RNA binding heterodimer, SRP9/14"/>
    <property type="match status" value="1"/>
</dbReference>
<dbReference type="OrthoDB" id="19209at2759"/>
<reference evidence="8 9" key="1">
    <citation type="journal article" date="2019" name="Sci. Rep.">
        <title>Comparative genomics of chytrid fungi reveal insights into the obligate biotrophic and pathogenic lifestyle of Synchytrium endobioticum.</title>
        <authorList>
            <person name="van de Vossenberg B.T.L.H."/>
            <person name="Warris S."/>
            <person name="Nguyen H.D.T."/>
            <person name="van Gent-Pelzer M.P.E."/>
            <person name="Joly D.L."/>
            <person name="van de Geest H.C."/>
            <person name="Bonants P.J.M."/>
            <person name="Smith D.S."/>
            <person name="Levesque C.A."/>
            <person name="van der Lee T.A.J."/>
        </authorList>
    </citation>
    <scope>NUCLEOTIDE SEQUENCE [LARGE SCALE GENOMIC DNA]</scope>
    <source>
        <strain evidence="8 9">CBS 809.83</strain>
    </source>
</reference>
<dbReference type="GO" id="GO:0030942">
    <property type="term" value="F:endoplasmic reticulum signal peptide binding"/>
    <property type="evidence" value="ECO:0007669"/>
    <property type="project" value="UniProtKB-UniRule"/>
</dbReference>
<keyword evidence="6 7" id="KW-0687">Ribonucleoprotein</keyword>
<evidence type="ECO:0000256" key="4">
    <source>
        <dbReference type="ARBA" id="ARBA00022884"/>
    </source>
</evidence>
<comment type="similarity">
    <text evidence="2 7">Belongs to the SRP14 family.</text>
</comment>
<dbReference type="Proteomes" id="UP000318582">
    <property type="component" value="Unassembled WGS sequence"/>
</dbReference>
<keyword evidence="9" id="KW-1185">Reference proteome</keyword>
<gene>
    <name evidence="8" type="ORF">PhCBS80983_g00704</name>
</gene>
<comment type="subunit">
    <text evidence="7">Component of a fungal signal recognition particle (SRP) complex that consists of a 7SL RNA molecule (scR1) and at least six protein subunits: SRP72, SRP68, SRP54, SEC65, SRP21 and SRP14.</text>
</comment>
<dbReference type="STRING" id="109895.A0A507EG54"/>
<dbReference type="PANTHER" id="PTHR12013">
    <property type="entry name" value="SIGNAL RECOGNITION PARTICLE 14 KD PROTEIN"/>
    <property type="match status" value="1"/>
</dbReference>
<keyword evidence="4 7" id="KW-0694">RNA-binding</keyword>
<dbReference type="EMBL" id="QEAQ01000004">
    <property type="protein sequence ID" value="TPX62168.1"/>
    <property type="molecule type" value="Genomic_DNA"/>
</dbReference>
<sequence>MPLLSNDAFLSQLTKLYEKSKEKGTVYVTMKRYAYNVRKDPATLANPDTEYPCLVRATSASTKISTLVNPQDTDRFHDAYTNIIKLHMDSLKKKERIKKVKKAKNAA</sequence>
<evidence type="ECO:0000313" key="9">
    <source>
        <dbReference type="Proteomes" id="UP000318582"/>
    </source>
</evidence>
<evidence type="ECO:0000256" key="6">
    <source>
        <dbReference type="ARBA" id="ARBA00023274"/>
    </source>
</evidence>
<dbReference type="Pfam" id="PF02290">
    <property type="entry name" value="SRP14"/>
    <property type="match status" value="1"/>
</dbReference>
<dbReference type="GO" id="GO:0006614">
    <property type="term" value="P:SRP-dependent cotranslational protein targeting to membrane"/>
    <property type="evidence" value="ECO:0007669"/>
    <property type="project" value="UniProtKB-UniRule"/>
</dbReference>
<comment type="subcellular location">
    <subcellularLocation>
        <location evidence="1 7">Cytoplasm</location>
    </subcellularLocation>
</comment>
<dbReference type="InterPro" id="IPR003210">
    <property type="entry name" value="Signal_recog_particle_SRP14"/>
</dbReference>
<keyword evidence="5 7" id="KW-0733">Signal recognition particle</keyword>
<evidence type="ECO:0000313" key="8">
    <source>
        <dbReference type="EMBL" id="TPX62168.1"/>
    </source>
</evidence>
<evidence type="ECO:0000256" key="1">
    <source>
        <dbReference type="ARBA" id="ARBA00004496"/>
    </source>
</evidence>
<accession>A0A507EG54</accession>
<dbReference type="Gene3D" id="3.30.720.10">
    <property type="entry name" value="Signal recognition particle alu RNA binding heterodimer, srp9/1"/>
    <property type="match status" value="1"/>
</dbReference>
<evidence type="ECO:0000256" key="5">
    <source>
        <dbReference type="ARBA" id="ARBA00023135"/>
    </source>
</evidence>
<dbReference type="InterPro" id="IPR009018">
    <property type="entry name" value="Signal_recog_particle_SRP9/14"/>
</dbReference>
<comment type="function">
    <text evidence="7">Component of the signal recognition particle (SRP) complex, a ribonucleoprotein complex that mediates the cotranslational targeting of secretory and membrane proteins to the endoplasmic reticulum (ER).</text>
</comment>
<dbReference type="GO" id="GO:0008312">
    <property type="term" value="F:7S RNA binding"/>
    <property type="evidence" value="ECO:0007669"/>
    <property type="project" value="UniProtKB-UniRule"/>
</dbReference>
<evidence type="ECO:0000256" key="7">
    <source>
        <dbReference type="RuleBase" id="RU368100"/>
    </source>
</evidence>
<protein>
    <recommendedName>
        <fullName evidence="7">Signal recognition particle subunit SRP14</fullName>
    </recommendedName>
    <alternativeName>
        <fullName evidence="7">Signal recognition particle 14 kDa protein</fullName>
    </alternativeName>
</protein>
<dbReference type="FunFam" id="3.30.720.10:FF:000003">
    <property type="entry name" value="Signal recognition particle 14"/>
    <property type="match status" value="1"/>
</dbReference>
<proteinExistence type="inferred from homology"/>
<evidence type="ECO:0000256" key="2">
    <source>
        <dbReference type="ARBA" id="ARBA00010349"/>
    </source>
</evidence>